<dbReference type="EMBL" id="LR743590">
    <property type="protein sequence ID" value="CAA2617674.1"/>
    <property type="molecule type" value="Genomic_DNA"/>
</dbReference>
<feature type="region of interest" description="Disordered" evidence="1">
    <location>
        <begin position="36"/>
        <end position="58"/>
    </location>
</feature>
<dbReference type="Proteomes" id="UP001189122">
    <property type="component" value="Unassembled WGS sequence"/>
</dbReference>
<dbReference type="EMBL" id="CACRZD030000003">
    <property type="protein sequence ID" value="CAA6657368.1"/>
    <property type="molecule type" value="Genomic_DNA"/>
</dbReference>
<sequence>MILSLVIGKTGLGGTEHKLPKTSLSLAAFPRIVWDPQENHKTIPSPPPPPPPRPSRLS</sequence>
<gene>
    <name evidence="2" type="ORF">SI7747_03003836</name>
</gene>
<keyword evidence="3" id="KW-1185">Reference proteome</keyword>
<proteinExistence type="predicted"/>
<reference evidence="2 3" key="1">
    <citation type="submission" date="2019-12" db="EMBL/GenBank/DDBJ databases">
        <authorList>
            <person name="Scholz U."/>
            <person name="Mascher M."/>
            <person name="Fiebig A."/>
        </authorList>
    </citation>
    <scope>NUCLEOTIDE SEQUENCE</scope>
</reference>
<evidence type="ECO:0000313" key="3">
    <source>
        <dbReference type="Proteomes" id="UP001189122"/>
    </source>
</evidence>
<accession>A0A7I8IJQ4</accession>
<evidence type="ECO:0000313" key="2">
    <source>
        <dbReference type="EMBL" id="CAA2617674.1"/>
    </source>
</evidence>
<dbReference type="AlphaFoldDB" id="A0A7I8IJQ4"/>
<evidence type="ECO:0000256" key="1">
    <source>
        <dbReference type="SAM" id="MobiDB-lite"/>
    </source>
</evidence>
<protein>
    <submittedName>
        <fullName evidence="2">Uncharacterized protein</fullName>
    </submittedName>
</protein>
<feature type="compositionally biased region" description="Pro residues" evidence="1">
    <location>
        <begin position="44"/>
        <end position="58"/>
    </location>
</feature>
<name>A0A7I8IJQ4_SPIIN</name>
<organism evidence="2">
    <name type="scientific">Spirodela intermedia</name>
    <name type="common">Intermediate duckweed</name>
    <dbReference type="NCBI Taxonomy" id="51605"/>
    <lineage>
        <taxon>Eukaryota</taxon>
        <taxon>Viridiplantae</taxon>
        <taxon>Streptophyta</taxon>
        <taxon>Embryophyta</taxon>
        <taxon>Tracheophyta</taxon>
        <taxon>Spermatophyta</taxon>
        <taxon>Magnoliopsida</taxon>
        <taxon>Liliopsida</taxon>
        <taxon>Araceae</taxon>
        <taxon>Lemnoideae</taxon>
        <taxon>Spirodela</taxon>
    </lineage>
</organism>